<keyword evidence="2" id="KW-1133">Transmembrane helix</keyword>
<dbReference type="RefSeq" id="WP_186996793.1">
    <property type="nucleotide sequence ID" value="NZ_JACOQK010000001.1"/>
</dbReference>
<dbReference type="Gene3D" id="1.50.10.20">
    <property type="match status" value="1"/>
</dbReference>
<accession>A0ABR7ISL4</accession>
<proteinExistence type="predicted"/>
<evidence type="ECO:0000256" key="1">
    <source>
        <dbReference type="SAM" id="MobiDB-lite"/>
    </source>
</evidence>
<evidence type="ECO:0000313" key="5">
    <source>
        <dbReference type="Proteomes" id="UP000649151"/>
    </source>
</evidence>
<reference evidence="4 5" key="1">
    <citation type="submission" date="2020-08" db="EMBL/GenBank/DDBJ databases">
        <title>Genome public.</title>
        <authorList>
            <person name="Liu C."/>
            <person name="Sun Q."/>
        </authorList>
    </citation>
    <scope>NUCLEOTIDE SEQUENCE [LARGE SCALE GENOMIC DNA]</scope>
    <source>
        <strain evidence="4 5">NSJ-27</strain>
    </source>
</reference>
<protein>
    <recommendedName>
        <fullName evidence="6">LPXTG-motif cell wall anchor domain-containing protein</fullName>
    </recommendedName>
</protein>
<gene>
    <name evidence="4" type="ORF">H8Z77_08910</name>
</gene>
<sequence length="435" mass="47609">MKQKLIALFTTMAIMVGMFAFPVSAAEKKDLSQDIQDTAAYLQTMYDMETEQPNESSYWDMMYLARAGVERDNILFKLYRSNIATELHETGKLEYENWDGTKSESAIYYAANALALAMIGEDPTNIDGFNLVDKLVSMDRSAVTSLYYTNLPVVLIAATQFDDEITDKTFAEDIINVLKTEYNASQWGASWGADSPAMVVAALIDYTDTDPEVKTIVDETVAWLQEQVKADKMTVSNTAEKVLTALSLAGPEAVAAANDSTGKNIVDIVLSFQSETTPGAFTYNGSDSYMATQQGMEAMLAYQRMVDGKVGLYDLFDTPIQQYKQLIEKISQLPEVIDLEDESAIVALRQLYNSLPAAFQTKVTNIADLEKAEQVLQTLKEVAGSKPDSSKPESKPESTTSSHPIPATGDMGVASVVALCGLAGVSLVALHRKQK</sequence>
<organism evidence="4 5">
    <name type="scientific">Clostridium facile</name>
    <dbReference type="NCBI Taxonomy" id="2763035"/>
    <lineage>
        <taxon>Bacteria</taxon>
        <taxon>Bacillati</taxon>
        <taxon>Bacillota</taxon>
        <taxon>Clostridia</taxon>
        <taxon>Eubacteriales</taxon>
        <taxon>Clostridiaceae</taxon>
        <taxon>Clostridium</taxon>
    </lineage>
</organism>
<keyword evidence="2" id="KW-0812">Transmembrane</keyword>
<evidence type="ECO:0000256" key="3">
    <source>
        <dbReference type="SAM" id="SignalP"/>
    </source>
</evidence>
<dbReference type="Proteomes" id="UP000649151">
    <property type="component" value="Unassembled WGS sequence"/>
</dbReference>
<feature type="region of interest" description="Disordered" evidence="1">
    <location>
        <begin position="381"/>
        <end position="407"/>
    </location>
</feature>
<dbReference type="EMBL" id="JACOQK010000001">
    <property type="protein sequence ID" value="MBC5788136.1"/>
    <property type="molecule type" value="Genomic_DNA"/>
</dbReference>
<keyword evidence="5" id="KW-1185">Reference proteome</keyword>
<comment type="caution">
    <text evidence="4">The sequence shown here is derived from an EMBL/GenBank/DDBJ whole genome shotgun (WGS) entry which is preliminary data.</text>
</comment>
<keyword evidence="3" id="KW-0732">Signal</keyword>
<feature type="transmembrane region" description="Helical" evidence="2">
    <location>
        <begin position="411"/>
        <end position="430"/>
    </location>
</feature>
<keyword evidence="2" id="KW-0472">Membrane</keyword>
<evidence type="ECO:0000256" key="2">
    <source>
        <dbReference type="SAM" id="Phobius"/>
    </source>
</evidence>
<feature type="signal peptide" evidence="3">
    <location>
        <begin position="1"/>
        <end position="25"/>
    </location>
</feature>
<name>A0ABR7ISL4_9CLOT</name>
<evidence type="ECO:0000313" key="4">
    <source>
        <dbReference type="EMBL" id="MBC5788136.1"/>
    </source>
</evidence>
<evidence type="ECO:0008006" key="6">
    <source>
        <dbReference type="Google" id="ProtNLM"/>
    </source>
</evidence>
<feature type="chain" id="PRO_5045440445" description="LPXTG-motif cell wall anchor domain-containing protein" evidence="3">
    <location>
        <begin position="26"/>
        <end position="435"/>
    </location>
</feature>